<dbReference type="SMART" id="SM00181">
    <property type="entry name" value="EGF"/>
    <property type="match status" value="9"/>
</dbReference>
<dbReference type="Pfam" id="PF00431">
    <property type="entry name" value="CUB"/>
    <property type="match status" value="1"/>
</dbReference>
<dbReference type="PROSITE" id="PS01187">
    <property type="entry name" value="EGF_CA"/>
    <property type="match status" value="2"/>
</dbReference>
<reference evidence="11" key="1">
    <citation type="submission" date="2022-03" db="EMBL/GenBank/DDBJ databases">
        <authorList>
            <person name="Martin C."/>
        </authorList>
    </citation>
    <scope>NUCLEOTIDE SEQUENCE</scope>
</reference>
<evidence type="ECO:0000256" key="9">
    <source>
        <dbReference type="ARBA" id="ARBA00023180"/>
    </source>
</evidence>
<keyword evidence="2" id="KW-0964">Secreted</keyword>
<dbReference type="CDD" id="cd00041">
    <property type="entry name" value="CUB"/>
    <property type="match status" value="1"/>
</dbReference>
<dbReference type="GO" id="GO:0009986">
    <property type="term" value="C:cell surface"/>
    <property type="evidence" value="ECO:0007669"/>
    <property type="project" value="TreeGrafter"/>
</dbReference>
<dbReference type="SMART" id="SM00179">
    <property type="entry name" value="EGF_CA"/>
    <property type="match status" value="8"/>
</dbReference>
<dbReference type="OrthoDB" id="4062651at2759"/>
<evidence type="ECO:0000256" key="1">
    <source>
        <dbReference type="ARBA" id="ARBA00004498"/>
    </source>
</evidence>
<evidence type="ECO:0000256" key="3">
    <source>
        <dbReference type="ARBA" id="ARBA00022530"/>
    </source>
</evidence>
<dbReference type="SUPFAM" id="SSF57196">
    <property type="entry name" value="EGF/Laminin"/>
    <property type="match status" value="2"/>
</dbReference>
<dbReference type="FunFam" id="2.10.25.10:FF:000038">
    <property type="entry name" value="Fibrillin 2"/>
    <property type="match status" value="2"/>
</dbReference>
<dbReference type="CDD" id="cd00054">
    <property type="entry name" value="EGF_CA"/>
    <property type="match status" value="3"/>
</dbReference>
<evidence type="ECO:0000256" key="5">
    <source>
        <dbReference type="ARBA" id="ARBA00022729"/>
    </source>
</evidence>
<dbReference type="Gene3D" id="2.60.120.290">
    <property type="entry name" value="Spermadhesin, CUB domain"/>
    <property type="match status" value="1"/>
</dbReference>
<evidence type="ECO:0000256" key="2">
    <source>
        <dbReference type="ARBA" id="ARBA00022525"/>
    </source>
</evidence>
<dbReference type="Pfam" id="PF12947">
    <property type="entry name" value="EGF_3"/>
    <property type="match status" value="1"/>
</dbReference>
<dbReference type="InterPro" id="IPR001881">
    <property type="entry name" value="EGF-like_Ca-bd_dom"/>
</dbReference>
<dbReference type="GO" id="GO:0071944">
    <property type="term" value="C:cell periphery"/>
    <property type="evidence" value="ECO:0007669"/>
    <property type="project" value="UniProtKB-ARBA"/>
</dbReference>
<dbReference type="InterPro" id="IPR018097">
    <property type="entry name" value="EGF_Ca-bd_CS"/>
</dbReference>
<dbReference type="PANTHER" id="PTHR24046">
    <property type="entry name" value="SIGNAL PEPTIDE, CUB AND EGF-LIKE DOMAIN-CONTAINING"/>
    <property type="match status" value="1"/>
</dbReference>
<dbReference type="FunFam" id="2.10.25.10:FF:000008">
    <property type="entry name" value="Signal peptide, CUB domain, EGF-like 2"/>
    <property type="match status" value="1"/>
</dbReference>
<dbReference type="AlphaFoldDB" id="A0A8J1XW97"/>
<dbReference type="PANTHER" id="PTHR24046:SF7">
    <property type="entry name" value="CUB DOMAIN-CONTAINING PROTEIN"/>
    <property type="match status" value="1"/>
</dbReference>
<keyword evidence="5" id="KW-0732">Signal</keyword>
<keyword evidence="7" id="KW-0106">Calcium</keyword>
<dbReference type="GO" id="GO:0005615">
    <property type="term" value="C:extracellular space"/>
    <property type="evidence" value="ECO:0007669"/>
    <property type="project" value="TreeGrafter"/>
</dbReference>
<dbReference type="InterPro" id="IPR049883">
    <property type="entry name" value="NOTCH1_EGF-like"/>
</dbReference>
<evidence type="ECO:0000256" key="4">
    <source>
        <dbReference type="ARBA" id="ARBA00022536"/>
    </source>
</evidence>
<dbReference type="Pfam" id="PF14670">
    <property type="entry name" value="FXa_inhibition"/>
    <property type="match status" value="6"/>
</dbReference>
<organism evidence="11 12">
    <name type="scientific">Owenia fusiformis</name>
    <name type="common">Polychaete worm</name>
    <dbReference type="NCBI Taxonomy" id="6347"/>
    <lineage>
        <taxon>Eukaryota</taxon>
        <taxon>Metazoa</taxon>
        <taxon>Spiralia</taxon>
        <taxon>Lophotrochozoa</taxon>
        <taxon>Annelida</taxon>
        <taxon>Polychaeta</taxon>
        <taxon>Sedentaria</taxon>
        <taxon>Canalipalpata</taxon>
        <taxon>Sabellida</taxon>
        <taxon>Oweniida</taxon>
        <taxon>Oweniidae</taxon>
        <taxon>Owenia</taxon>
    </lineage>
</organism>
<evidence type="ECO:0000256" key="8">
    <source>
        <dbReference type="ARBA" id="ARBA00023157"/>
    </source>
</evidence>
<dbReference type="InterPro" id="IPR009030">
    <property type="entry name" value="Growth_fac_rcpt_cys_sf"/>
</dbReference>
<comment type="caution">
    <text evidence="11">The sequence shown here is derived from an EMBL/GenBank/DDBJ whole genome shotgun (WGS) entry which is preliminary data.</text>
</comment>
<dbReference type="PROSITE" id="PS00010">
    <property type="entry name" value="ASX_HYDROXYL"/>
    <property type="match status" value="4"/>
</dbReference>
<dbReference type="InterPro" id="IPR052071">
    <property type="entry name" value="SCUB_EGF-like_domain"/>
</dbReference>
<keyword evidence="6" id="KW-0677">Repeat</keyword>
<dbReference type="Pfam" id="PF07645">
    <property type="entry name" value="EGF_CA"/>
    <property type="match status" value="1"/>
</dbReference>
<keyword evidence="8 10" id="KW-1015">Disulfide bond</keyword>
<dbReference type="InterPro" id="IPR024731">
    <property type="entry name" value="NELL2-like_EGF"/>
</dbReference>
<dbReference type="InterPro" id="IPR000859">
    <property type="entry name" value="CUB_dom"/>
</dbReference>
<dbReference type="PROSITE" id="PS50026">
    <property type="entry name" value="EGF_3"/>
    <property type="match status" value="4"/>
</dbReference>
<dbReference type="PROSITE" id="PS01180">
    <property type="entry name" value="CUB"/>
    <property type="match status" value="1"/>
</dbReference>
<gene>
    <name evidence="11" type="ORF">OFUS_LOCUS12685</name>
</gene>
<dbReference type="SMART" id="SM01411">
    <property type="entry name" value="Ephrin_rec_like"/>
    <property type="match status" value="3"/>
</dbReference>
<dbReference type="SUPFAM" id="SSF49854">
    <property type="entry name" value="Spermadhesin, CUB domain"/>
    <property type="match status" value="1"/>
</dbReference>
<feature type="disulfide bond" evidence="10">
    <location>
        <begin position="519"/>
        <end position="529"/>
    </location>
</feature>
<dbReference type="InterPro" id="IPR035914">
    <property type="entry name" value="Sperma_CUB_dom_sf"/>
</dbReference>
<dbReference type="SUPFAM" id="SSF57184">
    <property type="entry name" value="Growth factor receptor domain"/>
    <property type="match status" value="2"/>
</dbReference>
<dbReference type="Pfam" id="PF07699">
    <property type="entry name" value="Ephrin_rec_like"/>
    <property type="match status" value="3"/>
</dbReference>
<keyword evidence="3" id="KW-0272">Extracellular matrix</keyword>
<dbReference type="InterPro" id="IPR000742">
    <property type="entry name" value="EGF"/>
</dbReference>
<dbReference type="Proteomes" id="UP000749559">
    <property type="component" value="Unassembled WGS sequence"/>
</dbReference>
<dbReference type="Gene3D" id="2.10.25.10">
    <property type="entry name" value="Laminin"/>
    <property type="match status" value="9"/>
</dbReference>
<dbReference type="FunFam" id="2.10.25.10:FF:000037">
    <property type="entry name" value="Signal peptide, CUB domain and EGF-like domain-containing 2"/>
    <property type="match status" value="1"/>
</dbReference>
<name>A0A8J1XW97_OWEFU</name>
<protein>
    <submittedName>
        <fullName evidence="11">Uncharacterized protein</fullName>
    </submittedName>
</protein>
<dbReference type="GO" id="GO:0007165">
    <property type="term" value="P:signal transduction"/>
    <property type="evidence" value="ECO:0007669"/>
    <property type="project" value="TreeGrafter"/>
</dbReference>
<evidence type="ECO:0000256" key="6">
    <source>
        <dbReference type="ARBA" id="ARBA00022737"/>
    </source>
</evidence>
<dbReference type="EMBL" id="CAIIXF020000006">
    <property type="protein sequence ID" value="CAH1786875.1"/>
    <property type="molecule type" value="Genomic_DNA"/>
</dbReference>
<comment type="subcellular location">
    <subcellularLocation>
        <location evidence="1">Secreted</location>
        <location evidence="1">Extracellular space</location>
        <location evidence="1">Extracellular matrix</location>
    </subcellularLocation>
</comment>
<accession>A0A8J1XW97</accession>
<dbReference type="GO" id="GO:0005509">
    <property type="term" value="F:calcium ion binding"/>
    <property type="evidence" value="ECO:0007669"/>
    <property type="project" value="InterPro"/>
</dbReference>
<dbReference type="SMART" id="SM00042">
    <property type="entry name" value="CUB"/>
    <property type="match status" value="1"/>
</dbReference>
<keyword evidence="9" id="KW-0325">Glycoprotein</keyword>
<proteinExistence type="predicted"/>
<evidence type="ECO:0000313" key="11">
    <source>
        <dbReference type="EMBL" id="CAH1786875.1"/>
    </source>
</evidence>
<evidence type="ECO:0000256" key="7">
    <source>
        <dbReference type="ARBA" id="ARBA00022837"/>
    </source>
</evidence>
<dbReference type="InterPro" id="IPR011641">
    <property type="entry name" value="Tyr-kin_ephrin_A/B_rcpt-like"/>
</dbReference>
<evidence type="ECO:0000256" key="10">
    <source>
        <dbReference type="PROSITE-ProRule" id="PRU00076"/>
    </source>
</evidence>
<evidence type="ECO:0000313" key="12">
    <source>
        <dbReference type="Proteomes" id="UP000749559"/>
    </source>
</evidence>
<comment type="caution">
    <text evidence="10">Lacks conserved residue(s) required for the propagation of feature annotation.</text>
</comment>
<dbReference type="PROSITE" id="PS01186">
    <property type="entry name" value="EGF_2"/>
    <property type="match status" value="6"/>
</dbReference>
<dbReference type="InterPro" id="IPR000152">
    <property type="entry name" value="EGF-type_Asp/Asn_hydroxyl_site"/>
</dbReference>
<dbReference type="FunFam" id="2.10.25.10:FF:000240">
    <property type="entry name" value="Vitamin K-dependent protein S"/>
    <property type="match status" value="2"/>
</dbReference>
<dbReference type="FunFam" id="2.60.120.290:FF:000002">
    <property type="entry name" value="Signal peptide, CUB domain and EGF-like domain-containing 2"/>
    <property type="match status" value="1"/>
</dbReference>
<sequence>MELCHMFTIIFTGLIFNFVHGFGKRNLNRETVIIDLQTGLVEGYSKYIDFIAPPTISWSRNCDSQAVVRIDLSGPFKSAKFHLNYGDRPRMWTLDISDSPTGDGHGGDNGTTSNMAEMQIFNKQMRLYGNSLEGYFDATINGGLLIKVVDDFIKRGTKVVIDVSDEKVEWQQNDTKDFVDSKFLFTLDGQETLYGKTDYNLYAGFNRVVAGTYRSGSGLCKVAITLHEDPAAAMNECKEGRHNCHKDAECHDTRRSFKCKCKDGFYGNGKICVDDNECDYENGGCVHYCSNTHGNYTCACKTGFKLHKDGHNCLDNNECFHNRGGCQHQCLNTLGSYECKCNSGYSLQSDGKTCVASTWCRDSKGCAHHCIHHGGRSYCACRHGYQLASNKRDCKLTCNVGNGGCQHKCTDGPRGPICGCAPNYMLTPDRKKCLATCKVDNGGCDRKCEDTPTGPRCICPPGFLLHQDRKTCIDVDECDVGNGGCSHTCLNNIGSFECVCPVGFKTQADERTCKDVDECTRNGTCDHTCINTPGSFQCKCHAGYAKYAITHCGDINECSINNGGCQQICRNKKGSHECLCEKGYKLHINNKDCVSEKCQPLMAPAKAILSCSHTSTDELCTLTCEGGAEFTREPVDKYTFKCGSSTLYKWTNNATLPTCSDSVLPPSFKRKAKFLFMAEKCRLRRRVREKFQENLQKSLSRHRKFQCSNLCQVNFVNLQCGSRRRKFRQLTNDSKALITAEFEIEMSPQSPTSKCDVKCMKEEVERRLKKAIRILRKSINKDKFYVKFEGNDYEVTKRSFKAGGTKASCSKGKVLVREKCVACAVGSYYDSRPKNAVCRPCSSGYYQDKEGQMSCKQCPESAGPGGYPAASSLDQCGVHFAGRCEPGSFSNNAYKPCTLCPKGTYQPEAGRTQCIPCGFGIQTASEGSLKFQDCDVKETCKPGYFYSNQHSNQRPQCLKCPKSTYQSEYGQNYCVQCPGKTTTDSDGARNSSECKDRKCGGHIGLYQGYIETPNYPGDYPSNIECTWSITPEKGRRILIIIPEIHLAEGKCGDSLVMRKSQSNYSISTLDTCVSTDSPIAFTARSRKLWIRFKTDSHSSESGFSIPYVTYNEEYQELIEDIVSDGRLYSLHQHRSILQDRTLLAALMEVIAQPHKYFAYANTSMSMFPESFIKLLRPKVLRFFNS</sequence>
<keyword evidence="12" id="KW-1185">Reference proteome</keyword>
<dbReference type="Gene3D" id="2.10.50.10">
    <property type="entry name" value="Tumor Necrosis Factor Receptor, subunit A, domain 2"/>
    <property type="match status" value="3"/>
</dbReference>
<keyword evidence="4 10" id="KW-0245">EGF-like domain</keyword>
<dbReference type="FunFam" id="2.10.25.10:FF:000010">
    <property type="entry name" value="Pro-epidermal growth factor"/>
    <property type="match status" value="1"/>
</dbReference>